<protein>
    <submittedName>
        <fullName evidence="1">Uncharacterized protein</fullName>
    </submittedName>
</protein>
<gene>
    <name evidence="1" type="ORF">BSU04_43340</name>
</gene>
<name>A0A226WLY5_CABSO</name>
<organism evidence="1 2">
    <name type="scientific">Caballeronia sordidicola</name>
    <name type="common">Burkholderia sordidicola</name>
    <dbReference type="NCBI Taxonomy" id="196367"/>
    <lineage>
        <taxon>Bacteria</taxon>
        <taxon>Pseudomonadati</taxon>
        <taxon>Pseudomonadota</taxon>
        <taxon>Betaproteobacteria</taxon>
        <taxon>Burkholderiales</taxon>
        <taxon>Burkholderiaceae</taxon>
        <taxon>Caballeronia</taxon>
    </lineage>
</organism>
<dbReference type="AlphaFoldDB" id="A0A226WLY5"/>
<dbReference type="Proteomes" id="UP000214720">
    <property type="component" value="Unassembled WGS sequence"/>
</dbReference>
<accession>A0A226WLY5</accession>
<comment type="caution">
    <text evidence="1">The sequence shown here is derived from an EMBL/GenBank/DDBJ whole genome shotgun (WGS) entry which is preliminary data.</text>
</comment>
<evidence type="ECO:0000313" key="1">
    <source>
        <dbReference type="EMBL" id="OXC72182.1"/>
    </source>
</evidence>
<evidence type="ECO:0000313" key="2">
    <source>
        <dbReference type="Proteomes" id="UP000214720"/>
    </source>
</evidence>
<reference evidence="2" key="1">
    <citation type="submission" date="2017-01" db="EMBL/GenBank/DDBJ databases">
        <title>Genome Analysis of Deinococcus marmoris KOPRI26562.</title>
        <authorList>
            <person name="Kim J.H."/>
            <person name="Oh H.-M."/>
        </authorList>
    </citation>
    <scope>NUCLEOTIDE SEQUENCE [LARGE SCALE GENOMIC DNA]</scope>
    <source>
        <strain evidence="2">PAMC 26633</strain>
    </source>
</reference>
<proteinExistence type="predicted"/>
<dbReference type="EMBL" id="MTHB01000280">
    <property type="protein sequence ID" value="OXC72182.1"/>
    <property type="molecule type" value="Genomic_DNA"/>
</dbReference>
<sequence>MPGGLYANMRRAYPSRKYVGAAAKRKQMQLAAPIGKKAVDAFSDTLCFVQAVRALGWPVAAMIEPDY</sequence>